<dbReference type="AlphaFoldDB" id="A0AAD4LM25"/>
<dbReference type="Proteomes" id="UP001201163">
    <property type="component" value="Unassembled WGS sequence"/>
</dbReference>
<comment type="caution">
    <text evidence="2">The sequence shown here is derived from an EMBL/GenBank/DDBJ whole genome shotgun (WGS) entry which is preliminary data.</text>
</comment>
<protein>
    <submittedName>
        <fullName evidence="2">Uncharacterized protein</fullName>
    </submittedName>
</protein>
<sequence>MIEAREFPVGSKPGWELDQPELDQENALPLKSASESLVVLHSLKQSRSNWMSTTFPKFSSKSRGGKISDTIPPPHTMRSLGKFDFHVGPHIFPGTSVYEAHYLQSAPVSQLPRPGPNQPSTSTWHTAPYRPSTYTPYTPYGASTTPSAGAYTQRAFTPLVSVASDTPITPALITRVNDAAATDPILANFLQLAASGRATSDQLKTLALLIQSLAYTPSSTAALGGVSASEALSVLNQLSVQTPSSTPSTSTPATPPATLAPHTAHEHPTPAQSTNTAGIPTPKEFDLVLEFPERPYDRWLFPRVPVVCERDPSLGDIEAVLLVVALPLPKQKQGAPAESATPESSDPPQEVVQFRITKVNQAFWDSLLNWAGGSAKVEANRSVLEKIANPERVYLQHQIPEGDLLTKLQAAALPYSMKSIKPPHGDRGSTKRRTAPRRTGSNVESQGAGNAPKRKRASQPKASAISKKIACVSCGQADVPLMMGGRFCRPCMDAGKASNEATMGTQDVGIAAQPSQPSSQPLSATVANEQIAGLTVPPLVSSSPLCTNSPLIQSTTDPVTVHITSPQPPAVNS</sequence>
<dbReference type="EMBL" id="JAKELL010000007">
    <property type="protein sequence ID" value="KAH8997324.1"/>
    <property type="molecule type" value="Genomic_DNA"/>
</dbReference>
<name>A0AAD4LM25_9AGAM</name>
<accession>A0AAD4LM25</accession>
<organism evidence="2 3">
    <name type="scientific">Lactarius akahatsu</name>
    <dbReference type="NCBI Taxonomy" id="416441"/>
    <lineage>
        <taxon>Eukaryota</taxon>
        <taxon>Fungi</taxon>
        <taxon>Dikarya</taxon>
        <taxon>Basidiomycota</taxon>
        <taxon>Agaricomycotina</taxon>
        <taxon>Agaricomycetes</taxon>
        <taxon>Russulales</taxon>
        <taxon>Russulaceae</taxon>
        <taxon>Lactarius</taxon>
    </lineage>
</organism>
<feature type="region of interest" description="Disordered" evidence="1">
    <location>
        <begin position="108"/>
        <end position="128"/>
    </location>
</feature>
<feature type="compositionally biased region" description="Polar residues" evidence="1">
    <location>
        <begin position="439"/>
        <end position="448"/>
    </location>
</feature>
<feature type="region of interest" description="Disordered" evidence="1">
    <location>
        <begin position="239"/>
        <end position="280"/>
    </location>
</feature>
<proteinExistence type="predicted"/>
<keyword evidence="3" id="KW-1185">Reference proteome</keyword>
<feature type="compositionally biased region" description="Low complexity" evidence="1">
    <location>
        <begin position="242"/>
        <end position="262"/>
    </location>
</feature>
<evidence type="ECO:0000313" key="2">
    <source>
        <dbReference type="EMBL" id="KAH8997324.1"/>
    </source>
</evidence>
<reference evidence="2" key="1">
    <citation type="submission" date="2022-01" db="EMBL/GenBank/DDBJ databases">
        <title>Comparative genomics reveals a dynamic genome evolution in the ectomycorrhizal milk-cap (Lactarius) mushrooms.</title>
        <authorList>
            <consortium name="DOE Joint Genome Institute"/>
            <person name="Lebreton A."/>
            <person name="Tang N."/>
            <person name="Kuo A."/>
            <person name="LaButti K."/>
            <person name="Drula E."/>
            <person name="Barry K."/>
            <person name="Clum A."/>
            <person name="Lipzen A."/>
            <person name="Mousain D."/>
            <person name="Ng V."/>
            <person name="Wang R."/>
            <person name="Wang X."/>
            <person name="Dai Y."/>
            <person name="Henrissat B."/>
            <person name="Grigoriev I.V."/>
            <person name="Guerin-Laguette A."/>
            <person name="Yu F."/>
            <person name="Martin F.M."/>
        </authorList>
    </citation>
    <scope>NUCLEOTIDE SEQUENCE</scope>
    <source>
        <strain evidence="2">QP</strain>
    </source>
</reference>
<gene>
    <name evidence="2" type="ORF">EDB92DRAFT_1411174</name>
</gene>
<evidence type="ECO:0000256" key="1">
    <source>
        <dbReference type="SAM" id="MobiDB-lite"/>
    </source>
</evidence>
<feature type="region of interest" description="Disordered" evidence="1">
    <location>
        <begin position="416"/>
        <end position="462"/>
    </location>
</feature>
<evidence type="ECO:0000313" key="3">
    <source>
        <dbReference type="Proteomes" id="UP001201163"/>
    </source>
</evidence>